<dbReference type="Gene3D" id="3.30.420.310">
    <property type="entry name" value="2-keto-3-deoxy-galactonokinase, C-terminal domain"/>
    <property type="match status" value="1"/>
</dbReference>
<dbReference type="RefSeq" id="WP_177176926.1">
    <property type="nucleotide sequence ID" value="NZ_FOFG01000017.1"/>
</dbReference>
<dbReference type="InterPro" id="IPR042258">
    <property type="entry name" value="DGOK_N"/>
</dbReference>
<reference evidence="1 2" key="1">
    <citation type="submission" date="2016-10" db="EMBL/GenBank/DDBJ databases">
        <authorList>
            <person name="de Groot N.N."/>
        </authorList>
    </citation>
    <scope>NUCLEOTIDE SEQUENCE [LARGE SCALE GENOMIC DNA]</scope>
    <source>
        <strain evidence="1 2">A52C2</strain>
    </source>
</reference>
<evidence type="ECO:0000313" key="1">
    <source>
        <dbReference type="EMBL" id="SER38616.1"/>
    </source>
</evidence>
<organism evidence="1 2">
    <name type="scientific">Faunimonas pinastri</name>
    <dbReference type="NCBI Taxonomy" id="1855383"/>
    <lineage>
        <taxon>Bacteria</taxon>
        <taxon>Pseudomonadati</taxon>
        <taxon>Pseudomonadota</taxon>
        <taxon>Alphaproteobacteria</taxon>
        <taxon>Hyphomicrobiales</taxon>
        <taxon>Afifellaceae</taxon>
        <taxon>Faunimonas</taxon>
    </lineage>
</organism>
<dbReference type="STRING" id="1855383.SAMN05216548_11719"/>
<dbReference type="InterPro" id="IPR007729">
    <property type="entry name" value="DGOK"/>
</dbReference>
<keyword evidence="1" id="KW-0808">Transferase</keyword>
<dbReference type="CDD" id="cd24012">
    <property type="entry name" value="ASKHA_NBD_KDGal-kinase"/>
    <property type="match status" value="1"/>
</dbReference>
<name>A0A1H9NRN0_9HYPH</name>
<dbReference type="Proteomes" id="UP000199647">
    <property type="component" value="Unassembled WGS sequence"/>
</dbReference>
<protein>
    <submittedName>
        <fullName evidence="1">2-dehydro-3-deoxygalactonokinase</fullName>
    </submittedName>
</protein>
<keyword evidence="1" id="KW-0418">Kinase</keyword>
<dbReference type="GO" id="GO:0034194">
    <property type="term" value="P:D-galactonate catabolic process"/>
    <property type="evidence" value="ECO:0007669"/>
    <property type="project" value="InterPro"/>
</dbReference>
<dbReference type="InterPro" id="IPR042257">
    <property type="entry name" value="DGOK_C"/>
</dbReference>
<dbReference type="Gene3D" id="3.30.420.300">
    <property type="entry name" value="2-keto-3-deoxy-galactonokinase, substrate binding domain"/>
    <property type="match status" value="1"/>
</dbReference>
<accession>A0A1H9NRN0</accession>
<dbReference type="EMBL" id="FOFG01000017">
    <property type="protein sequence ID" value="SER38616.1"/>
    <property type="molecule type" value="Genomic_DNA"/>
</dbReference>
<dbReference type="GO" id="GO:0008671">
    <property type="term" value="F:2-dehydro-3-deoxygalactonokinase activity"/>
    <property type="evidence" value="ECO:0007669"/>
    <property type="project" value="InterPro"/>
</dbReference>
<sequence>MTNTSLIAVDWGTTSLRAWRLSVSGEILDRKRGHLGILQVEGGDFPRALEETLGDWMREAPEAPVLMSGMIGSRQGWAEAAYAECPAGLADVARQILTVPGHPRVRIVPGLSFRPAGAAPDVMRGEETQIFGLGIEDGLAILPGTHSKWCRLIDDRVEWFATFMTGEVYSVLKTHSILGRLMEGNGGAPGPGFGAGLSYALSDGAPGLLQSLFSARTRGLFGEVAADELPGYLSGLLIGNEVREGLAALRSVGPSPTSVTLVGADALVSFYSEAFAAAGLPCKLAGEDSGASGLYRIARAAGLIQEQQS</sequence>
<gene>
    <name evidence="1" type="ORF">SAMN05216548_11719</name>
</gene>
<dbReference type="Pfam" id="PF05035">
    <property type="entry name" value="DGOK"/>
    <property type="match status" value="1"/>
</dbReference>
<keyword evidence="2" id="KW-1185">Reference proteome</keyword>
<dbReference type="AlphaFoldDB" id="A0A1H9NRN0"/>
<proteinExistence type="predicted"/>
<evidence type="ECO:0000313" key="2">
    <source>
        <dbReference type="Proteomes" id="UP000199647"/>
    </source>
</evidence>